<dbReference type="PANTHER" id="PTHR43289:SF6">
    <property type="entry name" value="SERINE_THREONINE-PROTEIN KINASE NEKL-3"/>
    <property type="match status" value="1"/>
</dbReference>
<dbReference type="Pfam" id="PF00069">
    <property type="entry name" value="Pkinase"/>
    <property type="match status" value="1"/>
</dbReference>
<proteinExistence type="predicted"/>
<keyword evidence="4 7" id="KW-0547">Nucleotide-binding</keyword>
<evidence type="ECO:0000313" key="12">
    <source>
        <dbReference type="Proteomes" id="UP000199220"/>
    </source>
</evidence>
<evidence type="ECO:0000256" key="7">
    <source>
        <dbReference type="PROSITE-ProRule" id="PRU10141"/>
    </source>
</evidence>
<evidence type="ECO:0000256" key="2">
    <source>
        <dbReference type="ARBA" id="ARBA00022527"/>
    </source>
</evidence>
<dbReference type="AlphaFoldDB" id="A0A1H5MUB2"/>
<dbReference type="STRING" id="648782.SAMN04488554_3639"/>
<dbReference type="PANTHER" id="PTHR43289">
    <property type="entry name" value="MITOGEN-ACTIVATED PROTEIN KINASE KINASE KINASE 20-RELATED"/>
    <property type="match status" value="1"/>
</dbReference>
<keyword evidence="2 11" id="KW-0723">Serine/threonine-protein kinase</keyword>
<feature type="domain" description="Protein kinase" evidence="10">
    <location>
        <begin position="7"/>
        <end position="259"/>
    </location>
</feature>
<dbReference type="Proteomes" id="UP000199220">
    <property type="component" value="Unassembled WGS sequence"/>
</dbReference>
<dbReference type="InterPro" id="IPR008271">
    <property type="entry name" value="Ser/Thr_kinase_AS"/>
</dbReference>
<accession>A0A1H5MUB2</accession>
<evidence type="ECO:0000256" key="5">
    <source>
        <dbReference type="ARBA" id="ARBA00022777"/>
    </source>
</evidence>
<dbReference type="InterPro" id="IPR011009">
    <property type="entry name" value="Kinase-like_dom_sf"/>
</dbReference>
<dbReference type="SUPFAM" id="SSF56112">
    <property type="entry name" value="Protein kinase-like (PK-like)"/>
    <property type="match status" value="1"/>
</dbReference>
<dbReference type="Gene3D" id="1.10.510.10">
    <property type="entry name" value="Transferase(Phosphotransferase) domain 1"/>
    <property type="match status" value="1"/>
</dbReference>
<dbReference type="InterPro" id="IPR017441">
    <property type="entry name" value="Protein_kinase_ATP_BS"/>
</dbReference>
<dbReference type="EMBL" id="FNTX01000002">
    <property type="protein sequence ID" value="SEE92750.1"/>
    <property type="molecule type" value="Genomic_DNA"/>
</dbReference>
<feature type="transmembrane region" description="Helical" evidence="9">
    <location>
        <begin position="431"/>
        <end position="451"/>
    </location>
</feature>
<sequence>MREVGGYRLLHVLGSGGMGTVYEAVDAEDHRVAVKLLHPAFSADDAARERLRREVATLHRVRGEHVARVLDAEADSAEAFIVTELIDGQSLEDSVREHGPLDAEELAELADGLATALEAIHAVGVVHRDLKPGNVMLTDDGPVVIDFGISQLADDPRLTRTGLVTGTPGYVDPEVMRGADPGHVGDWWGWAAVLVFAATGRGPFGRGQGVLLRVESGRVDTDGLSPRVAQVLRRALHPDPERRMKPASVRQALTDHAAGREVTSLLSESEAASAGVGAADGSAPATDRLPAGDATDVVDESWQDRADEGFAEPVGPLPPTIPPGSPGAPVGDAQASHTSVMPQELREQYPPTAHGWDATPPSPVSETSPPPTPAEMVGPGGAPPVPAGAGPDAGVQPWPSWAVPAPVRGWLTFAWFAALALVGGLYPSLVILAAVALLILFGSVGSGGRALRQRRMRRGKGRWDLPMATVSYPLHLVLGILLTLPGVIVAAAGAVIVWVLGAQAIPMTYLVPGTVAVSLLLLWWTPSSGSAREGERSVLRRIAPPGAAAAVWVLLACGVGVTALAILALGGSVVEWWPFPEPPVDFF</sequence>
<dbReference type="PROSITE" id="PS00108">
    <property type="entry name" value="PROTEIN_KINASE_ST"/>
    <property type="match status" value="1"/>
</dbReference>
<dbReference type="PROSITE" id="PS00107">
    <property type="entry name" value="PROTEIN_KINASE_ATP"/>
    <property type="match status" value="1"/>
</dbReference>
<keyword evidence="9" id="KW-0472">Membrane</keyword>
<protein>
    <recommendedName>
        <fullName evidence="1">non-specific serine/threonine protein kinase</fullName>
        <ecNumber evidence="1">2.7.11.1</ecNumber>
    </recommendedName>
</protein>
<keyword evidence="5 11" id="KW-0418">Kinase</keyword>
<organism evidence="11 12">
    <name type="scientific">Ruania alba</name>
    <dbReference type="NCBI Taxonomy" id="648782"/>
    <lineage>
        <taxon>Bacteria</taxon>
        <taxon>Bacillati</taxon>
        <taxon>Actinomycetota</taxon>
        <taxon>Actinomycetes</taxon>
        <taxon>Micrococcales</taxon>
        <taxon>Ruaniaceae</taxon>
        <taxon>Ruania</taxon>
    </lineage>
</organism>
<evidence type="ECO:0000256" key="4">
    <source>
        <dbReference type="ARBA" id="ARBA00022741"/>
    </source>
</evidence>
<keyword evidence="6 7" id="KW-0067">ATP-binding</keyword>
<evidence type="ECO:0000256" key="3">
    <source>
        <dbReference type="ARBA" id="ARBA00022679"/>
    </source>
</evidence>
<dbReference type="EC" id="2.7.11.1" evidence="1"/>
<dbReference type="SMART" id="SM00220">
    <property type="entry name" value="S_TKc"/>
    <property type="match status" value="1"/>
</dbReference>
<dbReference type="InterPro" id="IPR000719">
    <property type="entry name" value="Prot_kinase_dom"/>
</dbReference>
<keyword evidence="9" id="KW-1133">Transmembrane helix</keyword>
<keyword evidence="3" id="KW-0808">Transferase</keyword>
<dbReference type="GO" id="GO:0005524">
    <property type="term" value="F:ATP binding"/>
    <property type="evidence" value="ECO:0007669"/>
    <property type="project" value="UniProtKB-UniRule"/>
</dbReference>
<name>A0A1H5MUB2_9MICO</name>
<feature type="transmembrane region" description="Helical" evidence="9">
    <location>
        <begin position="507"/>
        <end position="525"/>
    </location>
</feature>
<evidence type="ECO:0000313" key="11">
    <source>
        <dbReference type="EMBL" id="SEE92750.1"/>
    </source>
</evidence>
<evidence type="ECO:0000256" key="6">
    <source>
        <dbReference type="ARBA" id="ARBA00022840"/>
    </source>
</evidence>
<feature type="transmembrane region" description="Helical" evidence="9">
    <location>
        <begin position="546"/>
        <end position="569"/>
    </location>
</feature>
<keyword evidence="12" id="KW-1185">Reference proteome</keyword>
<dbReference type="GO" id="GO:0004674">
    <property type="term" value="F:protein serine/threonine kinase activity"/>
    <property type="evidence" value="ECO:0007669"/>
    <property type="project" value="UniProtKB-KW"/>
</dbReference>
<keyword evidence="9" id="KW-0812">Transmembrane</keyword>
<feature type="compositionally biased region" description="Low complexity" evidence="8">
    <location>
        <begin position="264"/>
        <end position="285"/>
    </location>
</feature>
<evidence type="ECO:0000256" key="1">
    <source>
        <dbReference type="ARBA" id="ARBA00012513"/>
    </source>
</evidence>
<dbReference type="PROSITE" id="PS50011">
    <property type="entry name" value="PROTEIN_KINASE_DOM"/>
    <property type="match status" value="1"/>
</dbReference>
<gene>
    <name evidence="11" type="ORF">SAMN04488554_3639</name>
</gene>
<feature type="region of interest" description="Disordered" evidence="8">
    <location>
        <begin position="308"/>
        <end position="385"/>
    </location>
</feature>
<feature type="region of interest" description="Disordered" evidence="8">
    <location>
        <begin position="260"/>
        <end position="295"/>
    </location>
</feature>
<feature type="compositionally biased region" description="Pro residues" evidence="8">
    <location>
        <begin position="360"/>
        <end position="373"/>
    </location>
</feature>
<feature type="binding site" evidence="7">
    <location>
        <position position="35"/>
    </location>
    <ligand>
        <name>ATP</name>
        <dbReference type="ChEBI" id="CHEBI:30616"/>
    </ligand>
</feature>
<evidence type="ECO:0000256" key="9">
    <source>
        <dbReference type="SAM" id="Phobius"/>
    </source>
</evidence>
<evidence type="ECO:0000259" key="10">
    <source>
        <dbReference type="PROSITE" id="PS50011"/>
    </source>
</evidence>
<dbReference type="CDD" id="cd14014">
    <property type="entry name" value="STKc_PknB_like"/>
    <property type="match status" value="1"/>
</dbReference>
<reference evidence="12" key="1">
    <citation type="submission" date="2016-10" db="EMBL/GenBank/DDBJ databases">
        <authorList>
            <person name="Varghese N."/>
            <person name="Submissions S."/>
        </authorList>
    </citation>
    <scope>NUCLEOTIDE SEQUENCE [LARGE SCALE GENOMIC DNA]</scope>
    <source>
        <strain evidence="12">DSM 21368</strain>
    </source>
</reference>
<feature type="compositionally biased region" description="Pro residues" evidence="8">
    <location>
        <begin position="315"/>
        <end position="326"/>
    </location>
</feature>
<feature type="transmembrane region" description="Helical" evidence="9">
    <location>
        <begin position="472"/>
        <end position="501"/>
    </location>
</feature>
<dbReference type="Gene3D" id="3.30.200.20">
    <property type="entry name" value="Phosphorylase Kinase, domain 1"/>
    <property type="match status" value="1"/>
</dbReference>
<evidence type="ECO:0000256" key="8">
    <source>
        <dbReference type="SAM" id="MobiDB-lite"/>
    </source>
</evidence>